<dbReference type="InterPro" id="IPR051953">
    <property type="entry name" value="Plant_SW-associated_TFs"/>
</dbReference>
<evidence type="ECO:0000256" key="4">
    <source>
        <dbReference type="ARBA" id="ARBA00023125"/>
    </source>
</evidence>
<dbReference type="InterPro" id="IPR017930">
    <property type="entry name" value="Myb_dom"/>
</dbReference>
<proteinExistence type="predicted"/>
<dbReference type="FunFam" id="1.10.10.60:FF:000140">
    <property type="entry name" value="Myb transcription factor"/>
    <property type="match status" value="1"/>
</dbReference>
<evidence type="ECO:0000256" key="3">
    <source>
        <dbReference type="ARBA" id="ARBA00023015"/>
    </source>
</evidence>
<accession>A0A2G2V8S8</accession>
<name>A0A2G2V8S8_CAPBA</name>
<dbReference type="SMART" id="SM00717">
    <property type="entry name" value="SANT"/>
    <property type="match status" value="1"/>
</dbReference>
<evidence type="ECO:0000256" key="6">
    <source>
        <dbReference type="ARBA" id="ARBA00023242"/>
    </source>
</evidence>
<evidence type="ECO:0000313" key="9">
    <source>
        <dbReference type="EMBL" id="PHT29383.1"/>
    </source>
</evidence>
<evidence type="ECO:0000256" key="2">
    <source>
        <dbReference type="ARBA" id="ARBA00022737"/>
    </source>
</evidence>
<dbReference type="InterPro" id="IPR001005">
    <property type="entry name" value="SANT/Myb"/>
</dbReference>
<organism evidence="9 10">
    <name type="scientific">Capsicum baccatum</name>
    <name type="common">Peruvian pepper</name>
    <dbReference type="NCBI Taxonomy" id="33114"/>
    <lineage>
        <taxon>Eukaryota</taxon>
        <taxon>Viridiplantae</taxon>
        <taxon>Streptophyta</taxon>
        <taxon>Embryophyta</taxon>
        <taxon>Tracheophyta</taxon>
        <taxon>Spermatophyta</taxon>
        <taxon>Magnoliopsida</taxon>
        <taxon>eudicotyledons</taxon>
        <taxon>Gunneridae</taxon>
        <taxon>Pentapetalae</taxon>
        <taxon>asterids</taxon>
        <taxon>lamiids</taxon>
        <taxon>Solanales</taxon>
        <taxon>Solanaceae</taxon>
        <taxon>Solanoideae</taxon>
        <taxon>Capsiceae</taxon>
        <taxon>Capsicum</taxon>
    </lineage>
</organism>
<dbReference type="GO" id="GO:0010597">
    <property type="term" value="P:green leaf volatile biosynthetic process"/>
    <property type="evidence" value="ECO:0007669"/>
    <property type="project" value="UniProtKB-ARBA"/>
</dbReference>
<keyword evidence="5" id="KW-0804">Transcription</keyword>
<dbReference type="PROSITE" id="PS51294">
    <property type="entry name" value="HTH_MYB"/>
    <property type="match status" value="1"/>
</dbReference>
<sequence length="447" mass="49021">MTEMFDIVVTVMMVAIGNGGGSDVKLVDIYDVVMMMVEAVTEVETPMTMVVVMVAEECMDANDVLVVVSGGALVVMDELVCTWDWLIVVDDSVVVGGVDIDVDVGIGVDGGLQRCGKSCRLRWINYLRPDLKRGSFSPQEAALIIELHSILGNRWAQIAKHLPGRTDNEVKNFWNSSIKKKLQLSHGTFSDLSIIFPNNNNLIANPNPNPSFDNSYSFNNPNVPITNSFMSSTNNSSPLIEQLDQMINIPNGDLNLINQVVPYSLPMSFDSMSNDPTWFNFNYPHHLQHDLEYKPSVIKQDNSNPMFTSSISLNCTNGENFMDSTNADIKIHQDLMMAPLLLPKLSETIKGNEGGILESTPVASQYIHSMAISSLPCTIPTGYTMNPHNNNNVHGVVHEMKQIESVHMSSSPSSSKSSASGSSSLSALSCSQFMMNPCSNLPTTWDS</sequence>
<gene>
    <name evidence="9" type="ORF">CQW23_30982</name>
</gene>
<protein>
    <submittedName>
        <fullName evidence="9">Transcription factor MYB46</fullName>
    </submittedName>
</protein>
<dbReference type="PANTHER" id="PTHR47997:SF87">
    <property type="entry name" value="TRANSCRIPTION FACTOR MYB26"/>
    <property type="match status" value="1"/>
</dbReference>
<reference evidence="10" key="2">
    <citation type="journal article" date="2017" name="J. Anim. Genet.">
        <title>Multiple reference genome sequences of hot pepper reveal the massive evolution of plant disease resistance genes by retroduplication.</title>
        <authorList>
            <person name="Kim S."/>
            <person name="Park J."/>
            <person name="Yeom S.-I."/>
            <person name="Kim Y.-M."/>
            <person name="Seo E."/>
            <person name="Kim K.-T."/>
            <person name="Kim M.-S."/>
            <person name="Lee J.M."/>
            <person name="Cheong K."/>
            <person name="Shin H.-S."/>
            <person name="Kim S.-B."/>
            <person name="Han K."/>
            <person name="Lee J."/>
            <person name="Park M."/>
            <person name="Lee H.-A."/>
            <person name="Lee H.-Y."/>
            <person name="Lee Y."/>
            <person name="Oh S."/>
            <person name="Lee J.H."/>
            <person name="Choi E."/>
            <person name="Choi E."/>
            <person name="Lee S.E."/>
            <person name="Jeon J."/>
            <person name="Kim H."/>
            <person name="Choi G."/>
            <person name="Song H."/>
            <person name="Lee J."/>
            <person name="Lee S.-C."/>
            <person name="Kwon J.-K."/>
            <person name="Lee H.-Y."/>
            <person name="Koo N."/>
            <person name="Hong Y."/>
            <person name="Kim R.W."/>
            <person name="Kang W.-H."/>
            <person name="Huh J.H."/>
            <person name="Kang B.-C."/>
            <person name="Yang T.-J."/>
            <person name="Lee Y.-H."/>
            <person name="Bennetzen J.L."/>
            <person name="Choi D."/>
        </authorList>
    </citation>
    <scope>NUCLEOTIDE SEQUENCE [LARGE SCALE GENOMIC DNA]</scope>
    <source>
        <strain evidence="10">cv. PBC81</strain>
    </source>
</reference>
<feature type="domain" description="HTH myb-type" evidence="8">
    <location>
        <begin position="128"/>
        <end position="182"/>
    </location>
</feature>
<reference evidence="9 10" key="1">
    <citation type="journal article" date="2017" name="Genome Biol.">
        <title>New reference genome sequences of hot pepper reveal the massive evolution of plant disease-resistance genes by retroduplication.</title>
        <authorList>
            <person name="Kim S."/>
            <person name="Park J."/>
            <person name="Yeom S.I."/>
            <person name="Kim Y.M."/>
            <person name="Seo E."/>
            <person name="Kim K.T."/>
            <person name="Kim M.S."/>
            <person name="Lee J.M."/>
            <person name="Cheong K."/>
            <person name="Shin H.S."/>
            <person name="Kim S.B."/>
            <person name="Han K."/>
            <person name="Lee J."/>
            <person name="Park M."/>
            <person name="Lee H.A."/>
            <person name="Lee H.Y."/>
            <person name="Lee Y."/>
            <person name="Oh S."/>
            <person name="Lee J.H."/>
            <person name="Choi E."/>
            <person name="Choi E."/>
            <person name="Lee S.E."/>
            <person name="Jeon J."/>
            <person name="Kim H."/>
            <person name="Choi G."/>
            <person name="Song H."/>
            <person name="Lee J."/>
            <person name="Lee S.C."/>
            <person name="Kwon J.K."/>
            <person name="Lee H.Y."/>
            <person name="Koo N."/>
            <person name="Hong Y."/>
            <person name="Kim R.W."/>
            <person name="Kang W.H."/>
            <person name="Huh J.H."/>
            <person name="Kang B.C."/>
            <person name="Yang T.J."/>
            <person name="Lee Y.H."/>
            <person name="Bennetzen J.L."/>
            <person name="Choi D."/>
        </authorList>
    </citation>
    <scope>NUCLEOTIDE SEQUENCE [LARGE SCALE GENOMIC DNA]</scope>
    <source>
        <strain evidence="10">cv. PBC81</strain>
    </source>
</reference>
<dbReference type="CDD" id="cd00167">
    <property type="entry name" value="SANT"/>
    <property type="match status" value="1"/>
</dbReference>
<evidence type="ECO:0000256" key="5">
    <source>
        <dbReference type="ARBA" id="ARBA00023163"/>
    </source>
</evidence>
<dbReference type="SUPFAM" id="SSF46689">
    <property type="entry name" value="Homeodomain-like"/>
    <property type="match status" value="1"/>
</dbReference>
<evidence type="ECO:0000313" key="10">
    <source>
        <dbReference type="Proteomes" id="UP000224567"/>
    </source>
</evidence>
<dbReference type="AlphaFoldDB" id="A0A2G2V8S8"/>
<evidence type="ECO:0000259" key="7">
    <source>
        <dbReference type="PROSITE" id="PS50090"/>
    </source>
</evidence>
<keyword evidence="6" id="KW-0539">Nucleus</keyword>
<dbReference type="PANTHER" id="PTHR47997">
    <property type="entry name" value="MYB DOMAIN PROTEIN 55"/>
    <property type="match status" value="1"/>
</dbReference>
<comment type="caution">
    <text evidence="9">The sequence shown here is derived from an EMBL/GenBank/DDBJ whole genome shotgun (WGS) entry which is preliminary data.</text>
</comment>
<feature type="domain" description="Myb-like" evidence="7">
    <location>
        <begin position="128"/>
        <end position="178"/>
    </location>
</feature>
<dbReference type="GO" id="GO:0000976">
    <property type="term" value="F:transcription cis-regulatory region binding"/>
    <property type="evidence" value="ECO:0007669"/>
    <property type="project" value="UniProtKB-ARBA"/>
</dbReference>
<comment type="subcellular location">
    <subcellularLocation>
        <location evidence="1">Nucleus</location>
    </subcellularLocation>
</comment>
<dbReference type="Pfam" id="PF00249">
    <property type="entry name" value="Myb_DNA-binding"/>
    <property type="match status" value="1"/>
</dbReference>
<dbReference type="STRING" id="33114.A0A2G2V8S8"/>
<keyword evidence="2" id="KW-0677">Repeat</keyword>
<dbReference type="Gene3D" id="1.10.10.60">
    <property type="entry name" value="Homeodomain-like"/>
    <property type="match status" value="2"/>
</dbReference>
<keyword evidence="10" id="KW-1185">Reference proteome</keyword>
<dbReference type="PROSITE" id="PS50090">
    <property type="entry name" value="MYB_LIKE"/>
    <property type="match status" value="1"/>
</dbReference>
<dbReference type="OrthoDB" id="2143914at2759"/>
<dbReference type="Proteomes" id="UP000224567">
    <property type="component" value="Unassembled WGS sequence"/>
</dbReference>
<dbReference type="EMBL" id="MLFT02000115">
    <property type="protein sequence ID" value="PHT29383.1"/>
    <property type="molecule type" value="Genomic_DNA"/>
</dbReference>
<keyword evidence="3" id="KW-0805">Transcription regulation</keyword>
<evidence type="ECO:0000259" key="8">
    <source>
        <dbReference type="PROSITE" id="PS51294"/>
    </source>
</evidence>
<evidence type="ECO:0000256" key="1">
    <source>
        <dbReference type="ARBA" id="ARBA00004123"/>
    </source>
</evidence>
<dbReference type="GO" id="GO:0005634">
    <property type="term" value="C:nucleus"/>
    <property type="evidence" value="ECO:0007669"/>
    <property type="project" value="UniProtKB-SubCell"/>
</dbReference>
<dbReference type="InterPro" id="IPR009057">
    <property type="entry name" value="Homeodomain-like_sf"/>
</dbReference>
<keyword evidence="4" id="KW-0238">DNA-binding</keyword>